<dbReference type="PANTHER" id="PTHR30032:SF4">
    <property type="entry name" value="AMIDASE ENHANCER"/>
    <property type="match status" value="1"/>
</dbReference>
<proteinExistence type="predicted"/>
<evidence type="ECO:0000313" key="3">
    <source>
        <dbReference type="EMBL" id="MFD1179551.1"/>
    </source>
</evidence>
<organism evidence="3 4">
    <name type="scientific">Paenibacillus puldeungensis</name>
    <dbReference type="NCBI Taxonomy" id="696536"/>
    <lineage>
        <taxon>Bacteria</taxon>
        <taxon>Bacillati</taxon>
        <taxon>Bacillota</taxon>
        <taxon>Bacilli</taxon>
        <taxon>Bacillales</taxon>
        <taxon>Paenibacillaceae</taxon>
        <taxon>Paenibacillus</taxon>
    </lineage>
</organism>
<name>A0ABW3S599_9BACL</name>
<feature type="compositionally biased region" description="Polar residues" evidence="1">
    <location>
        <begin position="218"/>
        <end position="227"/>
    </location>
</feature>
<dbReference type="InterPro" id="IPR014225">
    <property type="entry name" value="Spore_II_D_firmicutes"/>
</dbReference>
<gene>
    <name evidence="3" type="primary">spoIID</name>
    <name evidence="3" type="ORF">ACFQ3W_25085</name>
</gene>
<dbReference type="PANTHER" id="PTHR30032">
    <property type="entry name" value="N-ACETYLMURAMOYL-L-ALANINE AMIDASE-RELATED"/>
    <property type="match status" value="1"/>
</dbReference>
<dbReference type="RefSeq" id="WP_379321977.1">
    <property type="nucleotide sequence ID" value="NZ_JBHTLM010000034.1"/>
</dbReference>
<reference evidence="4" key="1">
    <citation type="journal article" date="2019" name="Int. J. Syst. Evol. Microbiol.">
        <title>The Global Catalogue of Microorganisms (GCM) 10K type strain sequencing project: providing services to taxonomists for standard genome sequencing and annotation.</title>
        <authorList>
            <consortium name="The Broad Institute Genomics Platform"/>
            <consortium name="The Broad Institute Genome Sequencing Center for Infectious Disease"/>
            <person name="Wu L."/>
            <person name="Ma J."/>
        </authorList>
    </citation>
    <scope>NUCLEOTIDE SEQUENCE [LARGE SCALE GENOMIC DNA]</scope>
    <source>
        <strain evidence="4">CCUG 59189</strain>
    </source>
</reference>
<evidence type="ECO:0000313" key="4">
    <source>
        <dbReference type="Proteomes" id="UP001597262"/>
    </source>
</evidence>
<comment type="caution">
    <text evidence="3">The sequence shown here is derived from an EMBL/GenBank/DDBJ whole genome shotgun (WGS) entry which is preliminary data.</text>
</comment>
<feature type="compositionally biased region" description="Low complexity" evidence="1">
    <location>
        <begin position="206"/>
        <end position="217"/>
    </location>
</feature>
<feature type="region of interest" description="Disordered" evidence="1">
    <location>
        <begin position="1"/>
        <end position="26"/>
    </location>
</feature>
<dbReference type="NCBIfam" id="TIGR02870">
    <property type="entry name" value="spore_II_D"/>
    <property type="match status" value="1"/>
</dbReference>
<feature type="region of interest" description="Disordered" evidence="1">
    <location>
        <begin position="206"/>
        <end position="227"/>
    </location>
</feature>
<evidence type="ECO:0000256" key="1">
    <source>
        <dbReference type="SAM" id="MobiDB-lite"/>
    </source>
</evidence>
<accession>A0ABW3S599</accession>
<dbReference type="InterPro" id="IPR013486">
    <property type="entry name" value="SpoIID/LytB"/>
</dbReference>
<keyword evidence="4" id="KW-1185">Reference proteome</keyword>
<dbReference type="InterPro" id="IPR013693">
    <property type="entry name" value="SpoIID/LytB_N"/>
</dbReference>
<dbReference type="InterPro" id="IPR051922">
    <property type="entry name" value="Bact_Sporulation_Assoc"/>
</dbReference>
<sequence>TPRLPEAAGAVRPAPPAVTPERADEPPVRVYLSRTGGVETVPLEQYVTGVLAAEMPAGFELEALKAQAIAARTFIVRRLATGDTSGTPNRRADVNDTVSHQAYISQAQLSKWPDNGKAEGLAKLQQAVKQTKGLVLVYQGKPITASFFSSSGGYTENSEEYWSVKIPYLRSVPSPWEATINPSNRQTFDIPVDRVLRKLGQQASETSESAFASGSSSRKQAGTAQTRKVNKPIQVLSLTTGRKVKEIRIGGQIYTGREVREKLGLRSTQFTMALDGEDVKITTYGYGHGIGMSQWGANGMAKEGFTATQILKHYYTGVSFQQASHFIK</sequence>
<protein>
    <submittedName>
        <fullName evidence="3">Stage II sporulation protein D</fullName>
    </submittedName>
</protein>
<dbReference type="Pfam" id="PF08486">
    <property type="entry name" value="SpoIID"/>
    <property type="match status" value="1"/>
</dbReference>
<feature type="domain" description="Sporulation stage II protein D amidase enhancer LytB N-terminal" evidence="2">
    <location>
        <begin position="35"/>
        <end position="138"/>
    </location>
</feature>
<dbReference type="Proteomes" id="UP001597262">
    <property type="component" value="Unassembled WGS sequence"/>
</dbReference>
<evidence type="ECO:0000259" key="2">
    <source>
        <dbReference type="Pfam" id="PF08486"/>
    </source>
</evidence>
<feature type="non-terminal residue" evidence="3">
    <location>
        <position position="1"/>
    </location>
</feature>
<dbReference type="NCBIfam" id="TIGR02669">
    <property type="entry name" value="SpoIID_LytB"/>
    <property type="match status" value="1"/>
</dbReference>
<feature type="compositionally biased region" description="Low complexity" evidence="1">
    <location>
        <begin position="1"/>
        <end position="12"/>
    </location>
</feature>
<dbReference type="EMBL" id="JBHTLM010000034">
    <property type="protein sequence ID" value="MFD1179551.1"/>
    <property type="molecule type" value="Genomic_DNA"/>
</dbReference>